<evidence type="ECO:0000256" key="1">
    <source>
        <dbReference type="SAM" id="SignalP"/>
    </source>
</evidence>
<keyword evidence="1" id="KW-0732">Signal</keyword>
<sequence>MAGRSQVMAFGRLAGRCRPVAALIFSVCVFGAVAPAARAAESVSDAQRVVDRMGAEPWRYGGASPDGRARIVVGLRRDGEDGVAGEYAVLDRRLRPLAYGNVTGSFEMPSAAGLSVSCRMVVTLPDRVLTLSGTCAPRSLSGSIEVSRTPKLLTQQVQNFVSPDMSVAQYWLTARGFQEAFSLSRGL</sequence>
<evidence type="ECO:0000313" key="2">
    <source>
        <dbReference type="EMBL" id="MBO1358734.1"/>
    </source>
</evidence>
<gene>
    <name evidence="2" type="ORF">J2D73_02835</name>
</gene>
<feature type="chain" id="PRO_5045953512" evidence="1">
    <location>
        <begin position="40"/>
        <end position="187"/>
    </location>
</feature>
<dbReference type="RefSeq" id="WP_207879153.1">
    <property type="nucleotide sequence ID" value="NZ_JAFVMF010000002.1"/>
</dbReference>
<dbReference type="Proteomes" id="UP000664771">
    <property type="component" value="Unassembled WGS sequence"/>
</dbReference>
<evidence type="ECO:0000313" key="3">
    <source>
        <dbReference type="Proteomes" id="UP000664771"/>
    </source>
</evidence>
<reference evidence="2 3" key="1">
    <citation type="submission" date="2021-03" db="EMBL/GenBank/DDBJ databases">
        <title>The complete genome sequence of Acetobacter sacchari TBRC 11175.</title>
        <authorList>
            <person name="Charoenyingcharoen P."/>
            <person name="Yukphan P."/>
        </authorList>
    </citation>
    <scope>NUCLEOTIDE SEQUENCE [LARGE SCALE GENOMIC DNA]</scope>
    <source>
        <strain evidence="2 3">TBRC 11175</strain>
    </source>
</reference>
<dbReference type="EMBL" id="JAFVMF010000002">
    <property type="protein sequence ID" value="MBO1358734.1"/>
    <property type="molecule type" value="Genomic_DNA"/>
</dbReference>
<organism evidence="2 3">
    <name type="scientific">Acetobacter sacchari</name>
    <dbReference type="NCBI Taxonomy" id="2661687"/>
    <lineage>
        <taxon>Bacteria</taxon>
        <taxon>Pseudomonadati</taxon>
        <taxon>Pseudomonadota</taxon>
        <taxon>Alphaproteobacteria</taxon>
        <taxon>Acetobacterales</taxon>
        <taxon>Acetobacteraceae</taxon>
        <taxon>Acetobacter</taxon>
    </lineage>
</organism>
<proteinExistence type="predicted"/>
<keyword evidence="3" id="KW-1185">Reference proteome</keyword>
<comment type="caution">
    <text evidence="2">The sequence shown here is derived from an EMBL/GenBank/DDBJ whole genome shotgun (WGS) entry which is preliminary data.</text>
</comment>
<name>A0ABS3LS47_9PROT</name>
<protein>
    <submittedName>
        <fullName evidence="2">Uncharacterized protein</fullName>
    </submittedName>
</protein>
<feature type="signal peptide" evidence="1">
    <location>
        <begin position="1"/>
        <end position="39"/>
    </location>
</feature>
<accession>A0ABS3LS47</accession>